<organism evidence="7 8">
    <name type="scientific">Macrophomina phaseolina</name>
    <dbReference type="NCBI Taxonomy" id="35725"/>
    <lineage>
        <taxon>Eukaryota</taxon>
        <taxon>Fungi</taxon>
        <taxon>Dikarya</taxon>
        <taxon>Ascomycota</taxon>
        <taxon>Pezizomycotina</taxon>
        <taxon>Dothideomycetes</taxon>
        <taxon>Dothideomycetes incertae sedis</taxon>
        <taxon>Botryosphaeriales</taxon>
        <taxon>Botryosphaeriaceae</taxon>
        <taxon>Macrophomina</taxon>
    </lineage>
</organism>
<evidence type="ECO:0000256" key="2">
    <source>
        <dbReference type="ARBA" id="ARBA00022692"/>
    </source>
</evidence>
<feature type="domain" description="Major facilitator superfamily (MFS) profile" evidence="6">
    <location>
        <begin position="34"/>
        <end position="472"/>
    </location>
</feature>
<evidence type="ECO:0000259" key="6">
    <source>
        <dbReference type="PROSITE" id="PS50850"/>
    </source>
</evidence>
<dbReference type="InterPro" id="IPR011701">
    <property type="entry name" value="MFS"/>
</dbReference>
<keyword evidence="8" id="KW-1185">Reference proteome</keyword>
<feature type="transmembrane region" description="Helical" evidence="5">
    <location>
        <begin position="164"/>
        <end position="187"/>
    </location>
</feature>
<dbReference type="Gene3D" id="1.20.1250.20">
    <property type="entry name" value="MFS general substrate transporter like domains"/>
    <property type="match status" value="1"/>
</dbReference>
<protein>
    <submittedName>
        <fullName evidence="7">Major facilitator superfamily domain-containing protein</fullName>
    </submittedName>
</protein>
<name>A0ABQ8GGD2_9PEZI</name>
<evidence type="ECO:0000313" key="8">
    <source>
        <dbReference type="Proteomes" id="UP000774617"/>
    </source>
</evidence>
<keyword evidence="2 5" id="KW-0812">Transmembrane</keyword>
<keyword evidence="3 5" id="KW-1133">Transmembrane helix</keyword>
<evidence type="ECO:0000256" key="4">
    <source>
        <dbReference type="ARBA" id="ARBA00023136"/>
    </source>
</evidence>
<feature type="transmembrane region" description="Helical" evidence="5">
    <location>
        <begin position="130"/>
        <end position="152"/>
    </location>
</feature>
<accession>A0ABQ8GGD2</accession>
<dbReference type="Pfam" id="PF07690">
    <property type="entry name" value="MFS_1"/>
    <property type="match status" value="1"/>
</dbReference>
<evidence type="ECO:0000313" key="7">
    <source>
        <dbReference type="EMBL" id="KAH7055534.1"/>
    </source>
</evidence>
<dbReference type="InterPro" id="IPR036259">
    <property type="entry name" value="MFS_trans_sf"/>
</dbReference>
<feature type="transmembrane region" description="Helical" evidence="5">
    <location>
        <begin position="193"/>
        <end position="221"/>
    </location>
</feature>
<gene>
    <name evidence="7" type="ORF">B0J12DRAFT_738266</name>
</gene>
<feature type="transmembrane region" description="Helical" evidence="5">
    <location>
        <begin position="36"/>
        <end position="55"/>
    </location>
</feature>
<feature type="transmembrane region" description="Helical" evidence="5">
    <location>
        <begin position="267"/>
        <end position="286"/>
    </location>
</feature>
<dbReference type="PANTHER" id="PTHR23502">
    <property type="entry name" value="MAJOR FACILITATOR SUPERFAMILY"/>
    <property type="match status" value="1"/>
</dbReference>
<dbReference type="InterPro" id="IPR020846">
    <property type="entry name" value="MFS_dom"/>
</dbReference>
<feature type="transmembrane region" description="Helical" evidence="5">
    <location>
        <begin position="373"/>
        <end position="397"/>
    </location>
</feature>
<proteinExistence type="predicted"/>
<dbReference type="PROSITE" id="PS50850">
    <property type="entry name" value="MFS"/>
    <property type="match status" value="1"/>
</dbReference>
<feature type="transmembrane region" description="Helical" evidence="5">
    <location>
        <begin position="75"/>
        <end position="93"/>
    </location>
</feature>
<keyword evidence="4 5" id="KW-0472">Membrane</keyword>
<reference evidence="7 8" key="1">
    <citation type="journal article" date="2021" name="Nat. Commun.">
        <title>Genetic determinants of endophytism in the Arabidopsis root mycobiome.</title>
        <authorList>
            <person name="Mesny F."/>
            <person name="Miyauchi S."/>
            <person name="Thiergart T."/>
            <person name="Pickel B."/>
            <person name="Atanasova L."/>
            <person name="Karlsson M."/>
            <person name="Huettel B."/>
            <person name="Barry K.W."/>
            <person name="Haridas S."/>
            <person name="Chen C."/>
            <person name="Bauer D."/>
            <person name="Andreopoulos W."/>
            <person name="Pangilinan J."/>
            <person name="LaButti K."/>
            <person name="Riley R."/>
            <person name="Lipzen A."/>
            <person name="Clum A."/>
            <person name="Drula E."/>
            <person name="Henrissat B."/>
            <person name="Kohler A."/>
            <person name="Grigoriev I.V."/>
            <person name="Martin F.M."/>
            <person name="Hacquard S."/>
        </authorList>
    </citation>
    <scope>NUCLEOTIDE SEQUENCE [LARGE SCALE GENOMIC DNA]</scope>
    <source>
        <strain evidence="7 8">MPI-SDFR-AT-0080</strain>
    </source>
</reference>
<feature type="transmembrane region" description="Helical" evidence="5">
    <location>
        <begin position="404"/>
        <end position="429"/>
    </location>
</feature>
<feature type="transmembrane region" description="Helical" evidence="5">
    <location>
        <begin position="105"/>
        <end position="124"/>
    </location>
</feature>
<sequence>MSQKEHSGRADAHVELLSFAADDPANPTAWGTGKKMFVVLTGLLAISNSTVSSSLPSGALDYISADFHITGDVQPALPISLFLVGYILGPIIFAPLSETYGRKSVLVPCFVLYTAFTLGCALAPNWASLLVFRFFVGTAASAPYVIVGGVFADIYTDKLNRGRAITVLLACMNLGPVIGPIISGYASPKDWRWTFWISLIICGVSWPPLVCLPETYTPVLLARRARRMRAHNQRANVFAPSELEPRSLQETITVVLIRPIRLFSEPIILFTCLFLALLFAIYYLFFEAYPLIFKGVYGLDSGSASLTFLPIGIGAALDTIVFVWYDWYLARAKKLHRSWALDEEYRRLPLACIGAPLYVISLFWLGWTARSSIHWIVPVLSGLTFGIGIELTFMALLNYITDAYAPYAASAMASSSISRSLFAVVLPLATNPMYRRLGIPWASSLLGFLALALGTVPFIFLKYGAALRKRSKVCQRLAQEMQEDEETE</sequence>
<dbReference type="SUPFAM" id="SSF103473">
    <property type="entry name" value="MFS general substrate transporter"/>
    <property type="match status" value="1"/>
</dbReference>
<evidence type="ECO:0000256" key="3">
    <source>
        <dbReference type="ARBA" id="ARBA00022989"/>
    </source>
</evidence>
<dbReference type="PANTHER" id="PTHR23502:SF74">
    <property type="entry name" value="MAJOR FACILITATOR SUPERFAMILY (MFS) PROFILE DOMAIN-CONTAINING PROTEIN"/>
    <property type="match status" value="1"/>
</dbReference>
<dbReference type="Proteomes" id="UP000774617">
    <property type="component" value="Unassembled WGS sequence"/>
</dbReference>
<evidence type="ECO:0000256" key="1">
    <source>
        <dbReference type="ARBA" id="ARBA00004141"/>
    </source>
</evidence>
<feature type="transmembrane region" description="Helical" evidence="5">
    <location>
        <begin position="441"/>
        <end position="461"/>
    </location>
</feature>
<dbReference type="CDD" id="cd17323">
    <property type="entry name" value="MFS_Tpo1_MDR_like"/>
    <property type="match status" value="1"/>
</dbReference>
<comment type="subcellular location">
    <subcellularLocation>
        <location evidence="1">Membrane</location>
        <topology evidence="1">Multi-pass membrane protein</topology>
    </subcellularLocation>
</comment>
<comment type="caution">
    <text evidence="7">The sequence shown here is derived from an EMBL/GenBank/DDBJ whole genome shotgun (WGS) entry which is preliminary data.</text>
</comment>
<feature type="transmembrane region" description="Helical" evidence="5">
    <location>
        <begin position="306"/>
        <end position="327"/>
    </location>
</feature>
<feature type="transmembrane region" description="Helical" evidence="5">
    <location>
        <begin position="348"/>
        <end position="367"/>
    </location>
</feature>
<dbReference type="EMBL" id="JAGTJR010000008">
    <property type="protein sequence ID" value="KAH7055534.1"/>
    <property type="molecule type" value="Genomic_DNA"/>
</dbReference>
<evidence type="ECO:0000256" key="5">
    <source>
        <dbReference type="SAM" id="Phobius"/>
    </source>
</evidence>